<evidence type="ECO:0000259" key="1">
    <source>
        <dbReference type="PROSITE" id="PS51384"/>
    </source>
</evidence>
<sequence>METHGRSSATPMTEWQPATLIETYKIASDVASLTFRLQEWTAHVPGQHYSIKLTSPNGYSAQRDYSVASSPEQGGKVEFGVKYLEGGEVSPYLHTMKIGQQVELRGPLGGHFTWNTSMQGPLVLVGGGTGVVPLVSMIRHLMRHIDTESTREVILLGSFKSVDYILYHDELEDYAQKHKNFKLIFTLTRETPPWWNGYRSRINRDILKEVFGHLKDQSPLSYVCGPTAFVESVASGLVSLGFDTLSIKTERFG</sequence>
<protein>
    <recommendedName>
        <fullName evidence="1">FAD-binding FR-type domain-containing protein</fullName>
    </recommendedName>
</protein>
<dbReference type="GO" id="GO:0016491">
    <property type="term" value="F:oxidoreductase activity"/>
    <property type="evidence" value="ECO:0007669"/>
    <property type="project" value="InterPro"/>
</dbReference>
<dbReference type="Pfam" id="PF00970">
    <property type="entry name" value="FAD_binding_6"/>
    <property type="match status" value="1"/>
</dbReference>
<dbReference type="PANTHER" id="PTHR47354:SF5">
    <property type="entry name" value="PROTEIN RFBI"/>
    <property type="match status" value="1"/>
</dbReference>
<dbReference type="STRING" id="1802500.A2801_03530"/>
<dbReference type="InterPro" id="IPR039261">
    <property type="entry name" value="FNR_nucleotide-bd"/>
</dbReference>
<dbReference type="InterPro" id="IPR017938">
    <property type="entry name" value="Riboflavin_synthase-like_b-brl"/>
</dbReference>
<dbReference type="PROSITE" id="PS51384">
    <property type="entry name" value="FAD_FR"/>
    <property type="match status" value="1"/>
</dbReference>
<dbReference type="PANTHER" id="PTHR47354">
    <property type="entry name" value="NADH OXIDOREDUCTASE HCR"/>
    <property type="match status" value="1"/>
</dbReference>
<dbReference type="Proteomes" id="UP000177263">
    <property type="component" value="Unassembled WGS sequence"/>
</dbReference>
<dbReference type="EMBL" id="MGGM01000024">
    <property type="protein sequence ID" value="OGM28739.1"/>
    <property type="molecule type" value="Genomic_DNA"/>
</dbReference>
<organism evidence="2 3">
    <name type="scientific">Candidatus Woesebacteria bacterium RIFCSPHIGHO2_01_FULL_41_10</name>
    <dbReference type="NCBI Taxonomy" id="1802500"/>
    <lineage>
        <taxon>Bacteria</taxon>
        <taxon>Candidatus Woeseibacteriota</taxon>
    </lineage>
</organism>
<dbReference type="AlphaFoldDB" id="A0A1F7YPA6"/>
<dbReference type="Gene3D" id="2.40.30.10">
    <property type="entry name" value="Translation factors"/>
    <property type="match status" value="1"/>
</dbReference>
<accession>A0A1F7YPA6</accession>
<dbReference type="InterPro" id="IPR008333">
    <property type="entry name" value="Cbr1-like_FAD-bd_dom"/>
</dbReference>
<dbReference type="SUPFAM" id="SSF52343">
    <property type="entry name" value="Ferredoxin reductase-like, C-terminal NADP-linked domain"/>
    <property type="match status" value="1"/>
</dbReference>
<feature type="domain" description="FAD-binding FR-type" evidence="1">
    <location>
        <begin position="13"/>
        <end position="114"/>
    </location>
</feature>
<gene>
    <name evidence="2" type="ORF">A2801_03530</name>
</gene>
<dbReference type="PRINTS" id="PR00406">
    <property type="entry name" value="CYTB5RDTASE"/>
</dbReference>
<dbReference type="SUPFAM" id="SSF63380">
    <property type="entry name" value="Riboflavin synthase domain-like"/>
    <property type="match status" value="1"/>
</dbReference>
<evidence type="ECO:0000313" key="2">
    <source>
        <dbReference type="EMBL" id="OGM28739.1"/>
    </source>
</evidence>
<dbReference type="InterPro" id="IPR050415">
    <property type="entry name" value="MRET"/>
</dbReference>
<proteinExistence type="predicted"/>
<dbReference type="Gene3D" id="3.40.50.80">
    <property type="entry name" value="Nucleotide-binding domain of ferredoxin-NADP reductase (FNR) module"/>
    <property type="match status" value="1"/>
</dbReference>
<dbReference type="PRINTS" id="PR00371">
    <property type="entry name" value="FPNCR"/>
</dbReference>
<comment type="caution">
    <text evidence="2">The sequence shown here is derived from an EMBL/GenBank/DDBJ whole genome shotgun (WGS) entry which is preliminary data.</text>
</comment>
<name>A0A1F7YPA6_9BACT</name>
<reference evidence="2 3" key="1">
    <citation type="journal article" date="2016" name="Nat. Commun.">
        <title>Thousands of microbial genomes shed light on interconnected biogeochemical processes in an aquifer system.</title>
        <authorList>
            <person name="Anantharaman K."/>
            <person name="Brown C.T."/>
            <person name="Hug L.A."/>
            <person name="Sharon I."/>
            <person name="Castelle C.J."/>
            <person name="Probst A.J."/>
            <person name="Thomas B.C."/>
            <person name="Singh A."/>
            <person name="Wilkins M.J."/>
            <person name="Karaoz U."/>
            <person name="Brodie E.L."/>
            <person name="Williams K.H."/>
            <person name="Hubbard S.S."/>
            <person name="Banfield J.F."/>
        </authorList>
    </citation>
    <scope>NUCLEOTIDE SEQUENCE [LARGE SCALE GENOMIC DNA]</scope>
</reference>
<dbReference type="InterPro" id="IPR001433">
    <property type="entry name" value="OxRdtase_FAD/NAD-bd"/>
</dbReference>
<evidence type="ECO:0000313" key="3">
    <source>
        <dbReference type="Proteomes" id="UP000177263"/>
    </source>
</evidence>
<dbReference type="InterPro" id="IPR001709">
    <property type="entry name" value="Flavoprot_Pyr_Nucl_cyt_Rdtase"/>
</dbReference>
<dbReference type="Pfam" id="PF00175">
    <property type="entry name" value="NAD_binding_1"/>
    <property type="match status" value="1"/>
</dbReference>
<dbReference type="InterPro" id="IPR017927">
    <property type="entry name" value="FAD-bd_FR_type"/>
</dbReference>